<dbReference type="GO" id="GO:0016020">
    <property type="term" value="C:membrane"/>
    <property type="evidence" value="ECO:0007669"/>
    <property type="project" value="TreeGrafter"/>
</dbReference>
<feature type="domain" description="Fatty acid desaturase" evidence="2">
    <location>
        <begin position="63"/>
        <end position="301"/>
    </location>
</feature>
<comment type="caution">
    <text evidence="3">The sequence shown here is derived from an EMBL/GenBank/DDBJ whole genome shotgun (WGS) entry which is preliminary data.</text>
</comment>
<dbReference type="PANTHER" id="PTHR19353:SF73">
    <property type="entry name" value="FATTY ACID DESATURASE"/>
    <property type="match status" value="1"/>
</dbReference>
<reference evidence="3" key="2">
    <citation type="submission" date="2020-09" db="EMBL/GenBank/DDBJ databases">
        <authorList>
            <person name="Sun Q."/>
            <person name="Zhou Y."/>
        </authorList>
    </citation>
    <scope>NUCLEOTIDE SEQUENCE</scope>
    <source>
        <strain evidence="3">CGMCC 1.15880</strain>
    </source>
</reference>
<protein>
    <recommendedName>
        <fullName evidence="2">Fatty acid desaturase domain-containing protein</fullName>
    </recommendedName>
</protein>
<gene>
    <name evidence="3" type="ORF">GCM10011498_35290</name>
</gene>
<keyword evidence="1" id="KW-0472">Membrane</keyword>
<dbReference type="CDD" id="cd03507">
    <property type="entry name" value="Delta12-FADS-like"/>
    <property type="match status" value="1"/>
</dbReference>
<dbReference type="PANTHER" id="PTHR19353">
    <property type="entry name" value="FATTY ACID DESATURASE 2"/>
    <property type="match status" value="1"/>
</dbReference>
<feature type="transmembrane region" description="Helical" evidence="1">
    <location>
        <begin position="190"/>
        <end position="212"/>
    </location>
</feature>
<keyword evidence="4" id="KW-1185">Reference proteome</keyword>
<accession>A0A916VTA8</accession>
<feature type="transmembrane region" description="Helical" evidence="1">
    <location>
        <begin position="99"/>
        <end position="115"/>
    </location>
</feature>
<evidence type="ECO:0000259" key="2">
    <source>
        <dbReference type="Pfam" id="PF00487"/>
    </source>
</evidence>
<dbReference type="EMBL" id="BMKA01000008">
    <property type="protein sequence ID" value="GGA31052.1"/>
    <property type="molecule type" value="Genomic_DNA"/>
</dbReference>
<dbReference type="AlphaFoldDB" id="A0A916VTA8"/>
<keyword evidence="1" id="KW-0812">Transmembrane</keyword>
<reference evidence="3" key="1">
    <citation type="journal article" date="2014" name="Int. J. Syst. Evol. Microbiol.">
        <title>Complete genome sequence of Corynebacterium casei LMG S-19264T (=DSM 44701T), isolated from a smear-ripened cheese.</title>
        <authorList>
            <consortium name="US DOE Joint Genome Institute (JGI-PGF)"/>
            <person name="Walter F."/>
            <person name="Albersmeier A."/>
            <person name="Kalinowski J."/>
            <person name="Ruckert C."/>
        </authorList>
    </citation>
    <scope>NUCLEOTIDE SEQUENCE</scope>
    <source>
        <strain evidence="3">CGMCC 1.15880</strain>
    </source>
</reference>
<evidence type="ECO:0000313" key="4">
    <source>
        <dbReference type="Proteomes" id="UP000628017"/>
    </source>
</evidence>
<dbReference type="GO" id="GO:0006629">
    <property type="term" value="P:lipid metabolic process"/>
    <property type="evidence" value="ECO:0007669"/>
    <property type="project" value="InterPro"/>
</dbReference>
<feature type="transmembrane region" description="Helical" evidence="1">
    <location>
        <begin position="158"/>
        <end position="178"/>
    </location>
</feature>
<dbReference type="Proteomes" id="UP000628017">
    <property type="component" value="Unassembled WGS sequence"/>
</dbReference>
<dbReference type="InterPro" id="IPR005804">
    <property type="entry name" value="FA_desaturase_dom"/>
</dbReference>
<dbReference type="InterPro" id="IPR012171">
    <property type="entry name" value="Fatty_acid_desaturase"/>
</dbReference>
<dbReference type="RefSeq" id="WP_188678417.1">
    <property type="nucleotide sequence ID" value="NZ_BMKA01000008.1"/>
</dbReference>
<name>A0A916VTA8_9RHOB</name>
<proteinExistence type="predicted"/>
<dbReference type="Pfam" id="PF00487">
    <property type="entry name" value="FA_desaturase"/>
    <property type="match status" value="1"/>
</dbReference>
<organism evidence="3 4">
    <name type="scientific">Neptunicoccus cionae</name>
    <dbReference type="NCBI Taxonomy" id="2035344"/>
    <lineage>
        <taxon>Bacteria</taxon>
        <taxon>Pseudomonadati</taxon>
        <taxon>Pseudomonadota</taxon>
        <taxon>Alphaproteobacteria</taxon>
        <taxon>Rhodobacterales</taxon>
        <taxon>Paracoccaceae</taxon>
        <taxon>Neptunicoccus</taxon>
    </lineage>
</organism>
<evidence type="ECO:0000313" key="3">
    <source>
        <dbReference type="EMBL" id="GGA31052.1"/>
    </source>
</evidence>
<feature type="transmembrane region" description="Helical" evidence="1">
    <location>
        <begin position="61"/>
        <end position="79"/>
    </location>
</feature>
<keyword evidence="1" id="KW-1133">Transmembrane helix</keyword>
<feature type="transmembrane region" description="Helical" evidence="1">
    <location>
        <begin position="35"/>
        <end position="55"/>
    </location>
</feature>
<evidence type="ECO:0000256" key="1">
    <source>
        <dbReference type="SAM" id="Phobius"/>
    </source>
</evidence>
<dbReference type="GO" id="GO:0016717">
    <property type="term" value="F:oxidoreductase activity, acting on paired donors, with oxidation of a pair of donors resulting in the reduction of molecular oxygen to two molecules of water"/>
    <property type="evidence" value="ECO:0007669"/>
    <property type="project" value="TreeGrafter"/>
</dbReference>
<sequence length="350" mass="39802">MDNPQRADALQTSEKSARDWALSLAQYRKPNTRRAVYELAASLLPFVGLWALAWWMIPHSAVLSVLIAIVNGGFLVRLFAIQHDCGHGAFVKNSKASNWIGRCLGVLTLTPYAVWRKSHSHHHSTSGNLDHRGMGDVHTKTVAEYAELNRWQKFGYRLYRSPFVLFGLGPVYLFVLQNRLPIGLMTAGRIYWISAMGTNAVLALMLGLIAYFGGIWPLLLVFAPTVMTAAAAGVWLFYVQHQFEETHWDRDEAWNIQDAAFHGSSYYKLPAFLNWLTAYIGVHHVHHLNCRIPFYRLPEVLSDHTRLAHIQIITLAESFHCARLHLWDEDQRRLLSFAHANKLIAAQRPA</sequence>
<feature type="transmembrane region" description="Helical" evidence="1">
    <location>
        <begin position="218"/>
        <end position="238"/>
    </location>
</feature>